<dbReference type="InterPro" id="IPR032428">
    <property type="entry name" value="TrfB"/>
</dbReference>
<name>A0ABR6TH75_9PSED</name>
<evidence type="ECO:0000256" key="1">
    <source>
        <dbReference type="ARBA" id="ARBA00023015"/>
    </source>
</evidence>
<evidence type="ECO:0000313" key="6">
    <source>
        <dbReference type="Proteomes" id="UP000534677"/>
    </source>
</evidence>
<evidence type="ECO:0000259" key="4">
    <source>
        <dbReference type="Pfam" id="PF16509"/>
    </source>
</evidence>
<evidence type="ECO:0000256" key="2">
    <source>
        <dbReference type="ARBA" id="ARBA00023163"/>
    </source>
</evidence>
<dbReference type="RefSeq" id="WP_185710789.1">
    <property type="nucleotide sequence ID" value="NZ_JAAXCZ010000026.1"/>
</dbReference>
<evidence type="ECO:0000256" key="3">
    <source>
        <dbReference type="SAM" id="MobiDB-lite"/>
    </source>
</evidence>
<dbReference type="Proteomes" id="UP000534677">
    <property type="component" value="Unassembled WGS sequence"/>
</dbReference>
<keyword evidence="2" id="KW-0804">Transcription</keyword>
<keyword evidence="6" id="KW-1185">Reference proteome</keyword>
<organism evidence="5 6">
    <name type="scientific">Pseudomonas cremoris</name>
    <dbReference type="NCBI Taxonomy" id="2724178"/>
    <lineage>
        <taxon>Bacteria</taxon>
        <taxon>Pseudomonadati</taxon>
        <taxon>Pseudomonadota</taxon>
        <taxon>Gammaproteobacteria</taxon>
        <taxon>Pseudomonadales</taxon>
        <taxon>Pseudomonadaceae</taxon>
        <taxon>Pseudomonas</taxon>
    </lineage>
</organism>
<protein>
    <recommendedName>
        <fullName evidence="4">TrfB transcriptional repressor protein domain-containing protein</fullName>
    </recommendedName>
</protein>
<dbReference type="Pfam" id="PF16509">
    <property type="entry name" value="KORA"/>
    <property type="match status" value="1"/>
</dbReference>
<comment type="caution">
    <text evidence="5">The sequence shown here is derived from an EMBL/GenBank/DDBJ whole genome shotgun (WGS) entry which is preliminary data.</text>
</comment>
<dbReference type="Gene3D" id="1.10.10.2690">
    <property type="match status" value="1"/>
</dbReference>
<dbReference type="InterPro" id="IPR053721">
    <property type="entry name" value="Fimbrial_Adhesin_Reg"/>
</dbReference>
<gene>
    <name evidence="5" type="ORF">HF209_30765</name>
</gene>
<accession>A0ABR6TH75</accession>
<keyword evidence="1" id="KW-0805">Transcription regulation</keyword>
<feature type="region of interest" description="Disordered" evidence="3">
    <location>
        <begin position="142"/>
        <end position="162"/>
    </location>
</feature>
<reference evidence="5 6" key="1">
    <citation type="submission" date="2020-04" db="EMBL/GenBank/DDBJ databases">
        <title>Pseudomonas crami sp. nov., a novel proteolytic bacterial species isolated from cream.</title>
        <authorList>
            <person name="Hofmann K."/>
            <person name="Woller A."/>
            <person name="Huptas C."/>
            <person name="Wenning M."/>
            <person name="Scherer S."/>
            <person name="Doll E.V."/>
        </authorList>
    </citation>
    <scope>NUCLEOTIDE SEQUENCE [LARGE SCALE GENOMIC DNA]</scope>
    <source>
        <strain evidence="5 6">WS 5096</strain>
    </source>
</reference>
<dbReference type="EMBL" id="JAAXCZ010000026">
    <property type="protein sequence ID" value="MBC2385339.1"/>
    <property type="molecule type" value="Genomic_DNA"/>
</dbReference>
<evidence type="ECO:0000313" key="5">
    <source>
        <dbReference type="EMBL" id="MBC2385339.1"/>
    </source>
</evidence>
<sequence>MTEIPLDARLLQLAAEIKATYSPAEVARLARLIEPAPSTGEMSAESFEQLLELLSSKSGGRSYSDRSIEAARLVLVMGATVTEAANDTGVSKQSVDQLMTRIRRRMEAMPQGWVKVTRWFPAEVAKQIDGYADSLKAAHAAGTPLSDTPRFSVSLKKPARKT</sequence>
<feature type="domain" description="TrfB transcriptional repressor protein" evidence="4">
    <location>
        <begin position="65"/>
        <end position="128"/>
    </location>
</feature>
<proteinExistence type="predicted"/>